<dbReference type="AlphaFoldDB" id="A0AAW8T6X4"/>
<organism evidence="1 2">
    <name type="scientific">Enterococcus raffinosus</name>
    <dbReference type="NCBI Taxonomy" id="71452"/>
    <lineage>
        <taxon>Bacteria</taxon>
        <taxon>Bacillati</taxon>
        <taxon>Bacillota</taxon>
        <taxon>Bacilli</taxon>
        <taxon>Lactobacillales</taxon>
        <taxon>Enterococcaceae</taxon>
        <taxon>Enterococcus</taxon>
    </lineage>
</organism>
<comment type="caution">
    <text evidence="1">The sequence shown here is derived from an EMBL/GenBank/DDBJ whole genome shotgun (WGS) entry which is preliminary data.</text>
</comment>
<name>A0AAW8T6X4_9ENTE</name>
<proteinExistence type="predicted"/>
<sequence length="144" mass="17084">MNNDEYTVGYVLKKIEDSEPDTEHSKVIFKSEEGLEDDNLKSGRRDWIILSEIYGDRYETKSQLFHLRNYLQFKLHDGLEETDNFKKKCYRYIRNAALILYIREVVFGEKKEDLQPLVKEIEEYYINGGKINTAYKIAKKSISN</sequence>
<dbReference type="RefSeq" id="WP_096815361.1">
    <property type="nucleotide sequence ID" value="NZ_JARPXL010000006.1"/>
</dbReference>
<gene>
    <name evidence="1" type="ORF">P7D69_07825</name>
</gene>
<reference evidence="1" key="1">
    <citation type="submission" date="2023-03" db="EMBL/GenBank/DDBJ databases">
        <authorList>
            <person name="Shen W."/>
            <person name="Cai J."/>
        </authorList>
    </citation>
    <scope>NUCLEOTIDE SEQUENCE</scope>
    <source>
        <strain evidence="1">Y15</strain>
    </source>
</reference>
<dbReference type="EMBL" id="JARPXL010000006">
    <property type="protein sequence ID" value="MDT2544239.1"/>
    <property type="molecule type" value="Genomic_DNA"/>
</dbReference>
<evidence type="ECO:0000313" key="1">
    <source>
        <dbReference type="EMBL" id="MDT2544239.1"/>
    </source>
</evidence>
<accession>A0AAW8T6X4</accession>
<protein>
    <submittedName>
        <fullName evidence="1">Uncharacterized protein</fullName>
    </submittedName>
</protein>
<dbReference type="Proteomes" id="UP001254770">
    <property type="component" value="Unassembled WGS sequence"/>
</dbReference>
<evidence type="ECO:0000313" key="2">
    <source>
        <dbReference type="Proteomes" id="UP001254770"/>
    </source>
</evidence>